<sequence>MDAMIRNEQLIMSSWGFTAGILGSSMDSYLSLISTEITASQIIIDGKQNNCAAAINSYSKQSQFYIQNISLYWINVSSKSLQKALSSSIITYQYGEQYYQNDTLREITLKNSYLYAISSQDKSFIGGICGYDYFVLQTITDVIIKQTYIASNSIQSCLGGISGYIVKSEQQIKNIEIYNSQINSNSLNDVWAGGIVGLITQSSNIIVQNVINQNSNISSQVQNVYIDQHCNNVVGGAIGMVSVSNAQLLDINIVNANLTSSGYIYYVSSLVATILTNSSSYQVQIQNCIIQSVKIWYSGTYNNVGFILEIQQPSTSVLTLSIASTFMTGISTVNGVQIPNCSNIQATVVNGAYVVPINGC</sequence>
<dbReference type="Proteomes" id="UP001642409">
    <property type="component" value="Unassembled WGS sequence"/>
</dbReference>
<organism evidence="1">
    <name type="scientific">Hexamita inflata</name>
    <dbReference type="NCBI Taxonomy" id="28002"/>
    <lineage>
        <taxon>Eukaryota</taxon>
        <taxon>Metamonada</taxon>
        <taxon>Diplomonadida</taxon>
        <taxon>Hexamitidae</taxon>
        <taxon>Hexamitinae</taxon>
        <taxon>Hexamita</taxon>
    </lineage>
</organism>
<evidence type="ECO:0000313" key="2">
    <source>
        <dbReference type="EMBL" id="CAL6057701.1"/>
    </source>
</evidence>
<evidence type="ECO:0000313" key="3">
    <source>
        <dbReference type="Proteomes" id="UP001642409"/>
    </source>
</evidence>
<accession>A0AA86NEJ3</accession>
<protein>
    <submittedName>
        <fullName evidence="2">Hypothetical_protein</fullName>
    </submittedName>
</protein>
<name>A0AA86NEJ3_9EUKA</name>
<evidence type="ECO:0000313" key="1">
    <source>
        <dbReference type="EMBL" id="CAI9917703.1"/>
    </source>
</evidence>
<comment type="caution">
    <text evidence="1">The sequence shown here is derived from an EMBL/GenBank/DDBJ whole genome shotgun (WGS) entry which is preliminary data.</text>
</comment>
<gene>
    <name evidence="2" type="ORF">HINF_LOCUS47634</name>
    <name evidence="1" type="ORF">HINF_LOCUS5348</name>
</gene>
<keyword evidence="3" id="KW-1185">Reference proteome</keyword>
<proteinExistence type="predicted"/>
<dbReference type="EMBL" id="CAXDID020000215">
    <property type="protein sequence ID" value="CAL6057701.1"/>
    <property type="molecule type" value="Genomic_DNA"/>
</dbReference>
<reference evidence="1" key="1">
    <citation type="submission" date="2023-06" db="EMBL/GenBank/DDBJ databases">
        <authorList>
            <person name="Kurt Z."/>
        </authorList>
    </citation>
    <scope>NUCLEOTIDE SEQUENCE</scope>
</reference>
<reference evidence="2 3" key="2">
    <citation type="submission" date="2024-07" db="EMBL/GenBank/DDBJ databases">
        <authorList>
            <person name="Akdeniz Z."/>
        </authorList>
    </citation>
    <scope>NUCLEOTIDE SEQUENCE [LARGE SCALE GENOMIC DNA]</scope>
</reference>
<dbReference type="AlphaFoldDB" id="A0AA86NEJ3"/>
<dbReference type="EMBL" id="CATOUU010000137">
    <property type="protein sequence ID" value="CAI9917703.1"/>
    <property type="molecule type" value="Genomic_DNA"/>
</dbReference>